<accession>A0A8X7X565</accession>
<organism evidence="11 12">
    <name type="scientific">Polypterus senegalus</name>
    <name type="common">Senegal bichir</name>
    <dbReference type="NCBI Taxonomy" id="55291"/>
    <lineage>
        <taxon>Eukaryota</taxon>
        <taxon>Metazoa</taxon>
        <taxon>Chordata</taxon>
        <taxon>Craniata</taxon>
        <taxon>Vertebrata</taxon>
        <taxon>Euteleostomi</taxon>
        <taxon>Actinopterygii</taxon>
        <taxon>Polypteriformes</taxon>
        <taxon>Polypteridae</taxon>
        <taxon>Polypterus</taxon>
    </lineage>
</organism>
<gene>
    <name evidence="11" type="primary">Pyroxd2</name>
    <name evidence="11" type="ORF">GTO96_0001649</name>
</gene>
<proteinExistence type="inferred from homology"/>
<evidence type="ECO:0000313" key="11">
    <source>
        <dbReference type="EMBL" id="KAG2462603.1"/>
    </source>
</evidence>
<dbReference type="GO" id="GO:0016491">
    <property type="term" value="F:oxidoreductase activity"/>
    <property type="evidence" value="ECO:0007669"/>
    <property type="project" value="InterPro"/>
</dbReference>
<sequence>MAGVWCCRAEKAFVVCSTTLARGNHSTAPKLEYDAVIIGAAYLQKAGINTAVLERRKVIGGAAVTEEIVPGFKFSRASYLLSLLRPQIYKDLELKKHGLKVYLRNPHSFTPLLEEGTAAHPPRSLLLGDDMAENQHQISVFSKKDAKAYPLYQTHMEKIANAIEPLLDAPPVNIAGIFSGALKEKLVALRTFMPLLQTEPLKATLATDSLIGAMLTPSTPGSGYVLLHHVMGEIEGTKGAWGYAEGGMGGVSKAIANSAQAHGASIFTEKAVQQILVNDDGRVKGVLLKDGTEVHSKVVLSNATPHVTFRELTPQNFLPPEFTKAVSQIDYCSPVTKINVAVDKLPNFRAVPNCPKEKPGPHHQCSIHLNCENIDVLEKAYQDVTKNLPSGRPVIEMCIPSSLDPTLAPPGCHVISLFTQYTPYLLHGERHWTEEDRNAYADTVFDSIEQYAPGFKRSVVGREVLTPQDLESIFGLTGGNIFHGAMSLDQLYFSRPLTLYSNYRSPVKGLYLCGSGSHPDEQKNPREDKEEIEDEVEYRGHIIENGSNKIMLIKDDEMNPDGSLDNEERAKRRAERRRAKKKEVQNTCNIEERNAAEHFEENGQIEMVIFQHKEECTLPLAPTGNKNLHNFKYDSTEEEPEWDVNSAFVANAASHIKPKSTTKVMCKSKENKENETKEKGVNLTDSVKRSTPFAEKGIKYVEKGDFPQAIVMFTEALKFDPRDYRFFGNRSYCYHCLGQYDSALSDAEKSIQLAPTWPKGYFRKGRALLDLKRYSEAVAAFEMVLELDHACQEAEKELYACQVQQLMEMGFSHEHSVLLLEKFDTVQEVVNSEFPAKEAWSEIGGPSRSGDLMKGWGDVLLGSPLRRWEVPVQSPLPEKPPPLCLRHCGLPQCMVWRPREGCLVPP</sequence>
<evidence type="ECO:0000313" key="12">
    <source>
        <dbReference type="Proteomes" id="UP000886611"/>
    </source>
</evidence>
<evidence type="ECO:0000259" key="10">
    <source>
        <dbReference type="Pfam" id="PF01593"/>
    </source>
</evidence>
<dbReference type="InterPro" id="IPR036188">
    <property type="entry name" value="FAD/NAD-bd_sf"/>
</dbReference>
<keyword evidence="12" id="KW-1185">Reference proteome</keyword>
<dbReference type="EMBL" id="JAATIS010004040">
    <property type="protein sequence ID" value="KAG2462603.1"/>
    <property type="molecule type" value="Genomic_DNA"/>
</dbReference>
<keyword evidence="3" id="KW-0285">Flavoprotein</keyword>
<comment type="subcellular location">
    <subcellularLocation>
        <location evidence="1">Mitochondrion matrix</location>
    </subcellularLocation>
</comment>
<dbReference type="Pfam" id="PF13181">
    <property type="entry name" value="TPR_8"/>
    <property type="match status" value="1"/>
</dbReference>
<dbReference type="Proteomes" id="UP000886611">
    <property type="component" value="Unassembled WGS sequence"/>
</dbReference>
<feature type="compositionally biased region" description="Basic residues" evidence="9">
    <location>
        <begin position="571"/>
        <end position="581"/>
    </location>
</feature>
<evidence type="ECO:0000256" key="4">
    <source>
        <dbReference type="ARBA" id="ARBA00022827"/>
    </source>
</evidence>
<keyword evidence="8" id="KW-0802">TPR repeat</keyword>
<evidence type="ECO:0000256" key="1">
    <source>
        <dbReference type="ARBA" id="ARBA00004305"/>
    </source>
</evidence>
<evidence type="ECO:0000256" key="5">
    <source>
        <dbReference type="ARBA" id="ARBA00037217"/>
    </source>
</evidence>
<comment type="function">
    <text evidence="5">Probable oxidoreductase that may play a role as regulator of mitochondrial function.</text>
</comment>
<dbReference type="SUPFAM" id="SSF48452">
    <property type="entry name" value="TPR-like"/>
    <property type="match status" value="1"/>
</dbReference>
<dbReference type="InterPro" id="IPR019734">
    <property type="entry name" value="TPR_rpt"/>
</dbReference>
<feature type="non-terminal residue" evidence="11">
    <location>
        <position position="1"/>
    </location>
</feature>
<comment type="subunit">
    <text evidence="6">Interacts with COX5B; this interaction may contribute to localize PYROXD2 to the inner face of the inner mitochondrial membrane.</text>
</comment>
<evidence type="ECO:0000256" key="8">
    <source>
        <dbReference type="PROSITE-ProRule" id="PRU00339"/>
    </source>
</evidence>
<evidence type="ECO:0000256" key="3">
    <source>
        <dbReference type="ARBA" id="ARBA00022630"/>
    </source>
</evidence>
<dbReference type="Pfam" id="PF01593">
    <property type="entry name" value="Amino_oxidase"/>
    <property type="match status" value="1"/>
</dbReference>
<evidence type="ECO:0000256" key="2">
    <source>
        <dbReference type="ARBA" id="ARBA00006046"/>
    </source>
</evidence>
<keyword evidence="4" id="KW-0274">FAD</keyword>
<dbReference type="SMART" id="SM00028">
    <property type="entry name" value="TPR"/>
    <property type="match status" value="3"/>
</dbReference>
<feature type="repeat" description="TPR" evidence="8">
    <location>
        <begin position="690"/>
        <end position="723"/>
    </location>
</feature>
<feature type="repeat" description="TPR" evidence="8">
    <location>
        <begin position="758"/>
        <end position="791"/>
    </location>
</feature>
<name>A0A8X7X565_POLSE</name>
<dbReference type="PANTHER" id="PTHR10668">
    <property type="entry name" value="PHYTOENE DEHYDROGENASE"/>
    <property type="match status" value="1"/>
</dbReference>
<dbReference type="Gene3D" id="3.50.50.60">
    <property type="entry name" value="FAD/NAD(P)-binding domain"/>
    <property type="match status" value="1"/>
</dbReference>
<comment type="caution">
    <text evidence="11">The sequence shown here is derived from an EMBL/GenBank/DDBJ whole genome shotgun (WGS) entry which is preliminary data.</text>
</comment>
<dbReference type="Gene3D" id="1.25.40.10">
    <property type="entry name" value="Tetratricopeptide repeat domain"/>
    <property type="match status" value="1"/>
</dbReference>
<evidence type="ECO:0000256" key="9">
    <source>
        <dbReference type="SAM" id="MobiDB-lite"/>
    </source>
</evidence>
<dbReference type="PROSITE" id="PS50005">
    <property type="entry name" value="TPR"/>
    <property type="match status" value="2"/>
</dbReference>
<dbReference type="PANTHER" id="PTHR10668:SF103">
    <property type="entry name" value="PYRIDINE NUCLEOTIDE-DISULFIDE OXIDOREDUCTASE DOMAIN-CONTAINING PROTEIN 2"/>
    <property type="match status" value="1"/>
</dbReference>
<feature type="region of interest" description="Disordered" evidence="9">
    <location>
        <begin position="554"/>
        <end position="582"/>
    </location>
</feature>
<evidence type="ECO:0000256" key="6">
    <source>
        <dbReference type="ARBA" id="ARBA00038825"/>
    </source>
</evidence>
<dbReference type="AlphaFoldDB" id="A0A8X7X565"/>
<reference evidence="11 12" key="1">
    <citation type="journal article" date="2021" name="Cell">
        <title>Tracing the genetic footprints of vertebrate landing in non-teleost ray-finned fishes.</title>
        <authorList>
            <person name="Bi X."/>
            <person name="Wang K."/>
            <person name="Yang L."/>
            <person name="Pan H."/>
            <person name="Jiang H."/>
            <person name="Wei Q."/>
            <person name="Fang M."/>
            <person name="Yu H."/>
            <person name="Zhu C."/>
            <person name="Cai Y."/>
            <person name="He Y."/>
            <person name="Gan X."/>
            <person name="Zeng H."/>
            <person name="Yu D."/>
            <person name="Zhu Y."/>
            <person name="Jiang H."/>
            <person name="Qiu Q."/>
            <person name="Yang H."/>
            <person name="Zhang Y.E."/>
            <person name="Wang W."/>
            <person name="Zhu M."/>
            <person name="He S."/>
            <person name="Zhang G."/>
        </authorList>
    </citation>
    <scope>NUCLEOTIDE SEQUENCE [LARGE SCALE GENOMIC DNA]</scope>
    <source>
        <strain evidence="11">Bchr_013</strain>
    </source>
</reference>
<protein>
    <recommendedName>
        <fullName evidence="7">Pyridine nucleotide-disulfide oxidoreductase domain-containing protein 2</fullName>
    </recommendedName>
</protein>
<comment type="similarity">
    <text evidence="2">Belongs to the carotenoid/retinoid oxidoreductase family.</text>
</comment>
<dbReference type="InterPro" id="IPR011990">
    <property type="entry name" value="TPR-like_helical_dom_sf"/>
</dbReference>
<evidence type="ECO:0000256" key="7">
    <source>
        <dbReference type="ARBA" id="ARBA00040298"/>
    </source>
</evidence>
<feature type="domain" description="Amine oxidase" evidence="10">
    <location>
        <begin position="40"/>
        <end position="381"/>
    </location>
</feature>
<dbReference type="GO" id="GO:0005759">
    <property type="term" value="C:mitochondrial matrix"/>
    <property type="evidence" value="ECO:0007669"/>
    <property type="project" value="UniProtKB-SubCell"/>
</dbReference>
<feature type="non-terminal residue" evidence="11">
    <location>
        <position position="906"/>
    </location>
</feature>
<dbReference type="SUPFAM" id="SSF51905">
    <property type="entry name" value="FAD/NAD(P)-binding domain"/>
    <property type="match status" value="1"/>
</dbReference>
<dbReference type="InterPro" id="IPR002937">
    <property type="entry name" value="Amino_oxidase"/>
</dbReference>